<gene>
    <name evidence="1" type="ORF">MRATA1EN22A_LOCUS26859</name>
</gene>
<dbReference type="Proteomes" id="UP001162501">
    <property type="component" value="Chromosome 7"/>
</dbReference>
<dbReference type="EMBL" id="OX596091">
    <property type="protein sequence ID" value="CAN0555656.1"/>
    <property type="molecule type" value="Genomic_DNA"/>
</dbReference>
<reference evidence="1" key="1">
    <citation type="submission" date="2023-05" db="EMBL/GenBank/DDBJ databases">
        <authorList>
            <consortium name="ELIXIR-Norway"/>
        </authorList>
    </citation>
    <scope>NUCLEOTIDE SEQUENCE</scope>
</reference>
<protein>
    <submittedName>
        <fullName evidence="1">Uncharacterized protein</fullName>
    </submittedName>
</protein>
<sequence>MQEREAACCPSVSLMLVVDEISGVLLKSSFVHWWGAEQSLWDPSESAENAFCQWRSFLALAADDTQMPPPPSLPPSFCWNSLAPGSRSPRGQRLTLFPEQNPSRRGCGVRARLFSLLACSTCSADSLMFVLSTWQAAGGGCTEDHPQ</sequence>
<reference evidence="1" key="2">
    <citation type="submission" date="2025-03" db="EMBL/GenBank/DDBJ databases">
        <authorList>
            <consortium name="ELIXIR-Norway"/>
            <consortium name="Elixir Norway"/>
        </authorList>
    </citation>
    <scope>NUCLEOTIDE SEQUENCE</scope>
</reference>
<name>A0AC60A4P4_RANTA</name>
<accession>A0AC60A4P4</accession>
<evidence type="ECO:0000313" key="1">
    <source>
        <dbReference type="EMBL" id="CAN0555656.1"/>
    </source>
</evidence>
<organism evidence="1 2">
    <name type="scientific">Rangifer tarandus platyrhynchus</name>
    <name type="common">Svalbard reindeer</name>
    <dbReference type="NCBI Taxonomy" id="3082113"/>
    <lineage>
        <taxon>Eukaryota</taxon>
        <taxon>Metazoa</taxon>
        <taxon>Chordata</taxon>
        <taxon>Craniata</taxon>
        <taxon>Vertebrata</taxon>
        <taxon>Euteleostomi</taxon>
        <taxon>Mammalia</taxon>
        <taxon>Eutheria</taxon>
        <taxon>Laurasiatheria</taxon>
        <taxon>Artiodactyla</taxon>
        <taxon>Ruminantia</taxon>
        <taxon>Pecora</taxon>
        <taxon>Cervidae</taxon>
        <taxon>Odocoileinae</taxon>
        <taxon>Rangifer</taxon>
    </lineage>
</organism>
<evidence type="ECO:0000313" key="2">
    <source>
        <dbReference type="Proteomes" id="UP001162501"/>
    </source>
</evidence>
<proteinExistence type="predicted"/>